<sequence>MTSGEQNAASQPAPTQPRVAVTHSGPEPKSIEQIAAEHRAELGDIIKAQGEAHNRAEVKRGEFDPQAAARSAGHASDWVYGGHQVPAEAGPSVYIQAPDLPVDTGPEPAPDSRPFLPEGIWPRGEISRTAEERRE</sequence>
<comment type="caution">
    <text evidence="2">The sequence shown here is derived from an EMBL/GenBank/DDBJ whole genome shotgun (WGS) entry which is preliminary data.</text>
</comment>
<organism evidence="2 3">
    <name type="scientific">Anthostomella pinea</name>
    <dbReference type="NCBI Taxonomy" id="933095"/>
    <lineage>
        <taxon>Eukaryota</taxon>
        <taxon>Fungi</taxon>
        <taxon>Dikarya</taxon>
        <taxon>Ascomycota</taxon>
        <taxon>Pezizomycotina</taxon>
        <taxon>Sordariomycetes</taxon>
        <taxon>Xylariomycetidae</taxon>
        <taxon>Xylariales</taxon>
        <taxon>Xylariaceae</taxon>
        <taxon>Anthostomella</taxon>
    </lineage>
</organism>
<feature type="region of interest" description="Disordered" evidence="1">
    <location>
        <begin position="1"/>
        <end position="29"/>
    </location>
</feature>
<protein>
    <submittedName>
        <fullName evidence="2">Uu.00g039860.m01.CDS01</fullName>
    </submittedName>
</protein>
<evidence type="ECO:0000313" key="3">
    <source>
        <dbReference type="Proteomes" id="UP001295740"/>
    </source>
</evidence>
<feature type="compositionally biased region" description="Basic and acidic residues" evidence="1">
    <location>
        <begin position="125"/>
        <end position="135"/>
    </location>
</feature>
<accession>A0AAI8VA73</accession>
<dbReference type="Proteomes" id="UP001295740">
    <property type="component" value="Unassembled WGS sequence"/>
</dbReference>
<dbReference type="EMBL" id="CAUWAG010000003">
    <property type="protein sequence ID" value="CAJ2501133.1"/>
    <property type="molecule type" value="Genomic_DNA"/>
</dbReference>
<proteinExistence type="predicted"/>
<keyword evidence="3" id="KW-1185">Reference proteome</keyword>
<dbReference type="AlphaFoldDB" id="A0AAI8VA73"/>
<feature type="region of interest" description="Disordered" evidence="1">
    <location>
        <begin position="95"/>
        <end position="135"/>
    </location>
</feature>
<evidence type="ECO:0000313" key="2">
    <source>
        <dbReference type="EMBL" id="CAJ2501133.1"/>
    </source>
</evidence>
<feature type="compositionally biased region" description="Polar residues" evidence="1">
    <location>
        <begin position="1"/>
        <end position="13"/>
    </location>
</feature>
<reference evidence="2" key="1">
    <citation type="submission" date="2023-10" db="EMBL/GenBank/DDBJ databases">
        <authorList>
            <person name="Hackl T."/>
        </authorList>
    </citation>
    <scope>NUCLEOTIDE SEQUENCE</scope>
</reference>
<gene>
    <name evidence="2" type="ORF">KHLLAP_LOCUS1601</name>
</gene>
<evidence type="ECO:0000256" key="1">
    <source>
        <dbReference type="SAM" id="MobiDB-lite"/>
    </source>
</evidence>
<name>A0AAI8VA73_9PEZI</name>